<accession>A0ABV6TDZ4</accession>
<dbReference type="SUPFAM" id="SSF89372">
    <property type="entry name" value="Fucose-specific lectin"/>
    <property type="match status" value="1"/>
</dbReference>
<keyword evidence="5" id="KW-1185">Reference proteome</keyword>
<evidence type="ECO:0000313" key="4">
    <source>
        <dbReference type="EMBL" id="MFC0850220.1"/>
    </source>
</evidence>
<evidence type="ECO:0000313" key="3">
    <source>
        <dbReference type="EMBL" id="MFC0843638.1"/>
    </source>
</evidence>
<dbReference type="Proteomes" id="UP001589887">
    <property type="component" value="Unassembled WGS sequence"/>
</dbReference>
<evidence type="ECO:0008006" key="6">
    <source>
        <dbReference type="Google" id="ProtNLM"/>
    </source>
</evidence>
<comment type="caution">
    <text evidence="3">The sequence shown here is derived from an EMBL/GenBank/DDBJ whole genome shotgun (WGS) entry which is preliminary data.</text>
</comment>
<reference evidence="3 5" key="1">
    <citation type="submission" date="2024-09" db="EMBL/GenBank/DDBJ databases">
        <authorList>
            <person name="Sun Q."/>
            <person name="Mori K."/>
        </authorList>
    </citation>
    <scope>NUCLEOTIDE SEQUENCE [LARGE SCALE GENOMIC DNA]</scope>
    <source>
        <strain evidence="3 5">JCM 4557</strain>
    </source>
</reference>
<evidence type="ECO:0000313" key="5">
    <source>
        <dbReference type="Proteomes" id="UP001589887"/>
    </source>
</evidence>
<dbReference type="EMBL" id="JBHMQV010000009">
    <property type="protein sequence ID" value="MFC0850220.1"/>
    <property type="molecule type" value="Genomic_DNA"/>
</dbReference>
<evidence type="ECO:0000313" key="2">
    <source>
        <dbReference type="EMBL" id="MFC0843610.1"/>
    </source>
</evidence>
<dbReference type="EMBL" id="JBHMQV010000008">
    <property type="protein sequence ID" value="MFC0843638.1"/>
    <property type="molecule type" value="Genomic_DNA"/>
</dbReference>
<proteinExistence type="predicted"/>
<sequence length="673" mass="73114">MANDRWTEQERLERVRALLSGSRAQARVGRALAQGGGYGNVLVGVMLHGADRVRQGHTPSDLERMMLDVLKTVMPDTEAREWGRVYRESVTRGQAQLVPAVIRNLPVSQGYTVADLRRDLPHVVSAAVARPNVRVVDPYAAATGQPEDAAFLAAMRESGMAVTASARPSASGAAAAAADGDAEGEVPGEPAVADPAAPKEFRVKLELESFYVHREVGDQWWGDDEIYWTAATSAGRDTGKTFHSKEFEDVHKGKTFTFPDGNKVLFDGTFKDFLGTTIIAWEADQSSAAWFEELKKALNDALASLRILMTIDSLVPVLPSWVGIAYEIAGMFAVVFDTFRNYDDLSCQRTIGMDRQDLAVLSHYGQTSWHFNGEGHHELKVKYAGEPVPFPVGTLRYAVFNGSTWSAPIALDFESTTPPALASYNGVLHALFVRPADKVVMWSRLEAPVGAGAGTPAWSKPERIGGDASLYAPALAVAHGKLYYAVTGQDRGLYWRTYTTSGGWAPASTFSGYGSEYGPTLATVRDQVWMVHVSGDQSLFLNTHKGTTWGAAQDDVLDWRVGAAVAMVTYNADTWKIAAGLDNRLHASTSQGHPGIWQRQGNVAPDLTNRSPALTVHDGKMWLFIRSTDGALQANTYNGAWSGFQKVSPGAAKPMDAPAAASHDNKLYVMYRQ</sequence>
<evidence type="ECO:0000256" key="1">
    <source>
        <dbReference type="SAM" id="MobiDB-lite"/>
    </source>
</evidence>
<protein>
    <recommendedName>
        <fullName evidence="6">Tachylectin 2 domain-containing protein</fullName>
    </recommendedName>
</protein>
<dbReference type="EMBL" id="JBHMQV010000007">
    <property type="protein sequence ID" value="MFC0843610.1"/>
    <property type="molecule type" value="Genomic_DNA"/>
</dbReference>
<feature type="region of interest" description="Disordered" evidence="1">
    <location>
        <begin position="173"/>
        <end position="193"/>
    </location>
</feature>
<organism evidence="3 5">
    <name type="scientific">Streptomyces noboritoensis</name>
    <dbReference type="NCBI Taxonomy" id="67337"/>
    <lineage>
        <taxon>Bacteria</taxon>
        <taxon>Bacillati</taxon>
        <taxon>Actinomycetota</taxon>
        <taxon>Actinomycetes</taxon>
        <taxon>Kitasatosporales</taxon>
        <taxon>Streptomycetaceae</taxon>
        <taxon>Streptomyces</taxon>
    </lineage>
</organism>
<name>A0ABV6TDZ4_9ACTN</name>
<dbReference type="RefSeq" id="WP_394317352.1">
    <property type="nucleotide sequence ID" value="NZ_JBHMQV010000007.1"/>
</dbReference>
<gene>
    <name evidence="2" type="ORF">ACFH04_07680</name>
    <name evidence="3" type="ORF">ACFH04_07830</name>
    <name evidence="4" type="ORF">ACFH04_41835</name>
</gene>